<dbReference type="PRINTS" id="PR01023">
    <property type="entry name" value="NAFLGMOTY"/>
</dbReference>
<dbReference type="Gene3D" id="3.30.1330.60">
    <property type="entry name" value="OmpA-like domain"/>
    <property type="match status" value="1"/>
</dbReference>
<organism evidence="7 8">
    <name type="scientific">Archangium lansingense</name>
    <dbReference type="NCBI Taxonomy" id="2995310"/>
    <lineage>
        <taxon>Bacteria</taxon>
        <taxon>Pseudomonadati</taxon>
        <taxon>Myxococcota</taxon>
        <taxon>Myxococcia</taxon>
        <taxon>Myxococcales</taxon>
        <taxon>Cystobacterineae</taxon>
        <taxon>Archangiaceae</taxon>
        <taxon>Archangium</taxon>
    </lineage>
</organism>
<dbReference type="PANTHER" id="PTHR30329">
    <property type="entry name" value="STATOR ELEMENT OF FLAGELLAR MOTOR COMPLEX"/>
    <property type="match status" value="1"/>
</dbReference>
<evidence type="ECO:0000256" key="3">
    <source>
        <dbReference type="ARBA" id="ARBA00023237"/>
    </source>
</evidence>
<evidence type="ECO:0000256" key="4">
    <source>
        <dbReference type="PROSITE-ProRule" id="PRU00473"/>
    </source>
</evidence>
<evidence type="ECO:0000256" key="2">
    <source>
        <dbReference type="ARBA" id="ARBA00023136"/>
    </source>
</evidence>
<evidence type="ECO:0000313" key="7">
    <source>
        <dbReference type="EMBL" id="MCY1082821.1"/>
    </source>
</evidence>
<keyword evidence="2 4" id="KW-0472">Membrane</keyword>
<dbReference type="InterPro" id="IPR006664">
    <property type="entry name" value="OMP_bac"/>
</dbReference>
<feature type="compositionally biased region" description="Pro residues" evidence="5">
    <location>
        <begin position="1189"/>
        <end position="1205"/>
    </location>
</feature>
<dbReference type="InterPro" id="IPR047589">
    <property type="entry name" value="DUF11_rpt"/>
</dbReference>
<dbReference type="CDD" id="cd07185">
    <property type="entry name" value="OmpA_C-like"/>
    <property type="match status" value="1"/>
</dbReference>
<proteinExistence type="predicted"/>
<dbReference type="Pfam" id="PF17963">
    <property type="entry name" value="Big_9"/>
    <property type="match status" value="1"/>
</dbReference>
<evidence type="ECO:0000256" key="1">
    <source>
        <dbReference type="ARBA" id="ARBA00004442"/>
    </source>
</evidence>
<comment type="caution">
    <text evidence="7">The sequence shown here is derived from an EMBL/GenBank/DDBJ whole genome shotgun (WGS) entry which is preliminary data.</text>
</comment>
<dbReference type="InterPro" id="IPR006665">
    <property type="entry name" value="OmpA-like"/>
</dbReference>
<evidence type="ECO:0000259" key="6">
    <source>
        <dbReference type="PROSITE" id="PS51123"/>
    </source>
</evidence>
<dbReference type="Proteomes" id="UP001207654">
    <property type="component" value="Unassembled WGS sequence"/>
</dbReference>
<dbReference type="Pfam" id="PF18998">
    <property type="entry name" value="Flg_new_2"/>
    <property type="match status" value="2"/>
</dbReference>
<dbReference type="PROSITE" id="PS51123">
    <property type="entry name" value="OMPA_2"/>
    <property type="match status" value="1"/>
</dbReference>
<dbReference type="Pfam" id="PF01345">
    <property type="entry name" value="DUF11"/>
    <property type="match status" value="2"/>
</dbReference>
<sequence>MNPSSTPSPRRTIRRGVTLTPLCTALALLVAMTSGCTRSDTSEESARPETAVSTQSLFTNGNFEEGTLNGWTVTTHLNPGITIPPTSTADLNFDPGGTNRTAAKEATGGPETQIPAGLTAADSLRWPKYGKWAAVVNELGNQKNVNRLVQSATLGTSDVDPADGKLHVRFALAPVLQNPNHEQHQQPYIYITLRNVTRNTVLWSTFNFANQPGVPWKTTSGNIQYTDWQAVDVAPGDAHLSVGDTVELEVIAAGCSPGAHWGHVYVDGFGSFLPGLSIAASAPKSSNTDSDLTYTYLVKNSGEGPVDNTTVTIVLPDQTSFVSIDTPPGVTCTHNSATRTVTCDLGTMNPTASTTFDVKVHIDPTATGQVAHGNYNVGGKGVSPLIGPLVQTALTTNVSYADLSASISDGVVAVGWDRPVSYTLDVSNHGPNAANGAAIDHDIPAALTGVSWTCVASGGATCPAASGTGNIHTTADLPVGGKLTYTVAGQVIPGSGSDSITNRASVSVPAGMQDPDDTNNTAVDVNGVGTLHTVTAQKDPTSTGSGTIVTSPAAINCGPSCDSASADFLEGSQVSLTATAQPGSTFAGWSGGCTGTTNPCTLTVSQATNVTALFTVNTYPITTSSNGPGGSVSCPSPIVHGQPVTCTVTVTPGYTFGSLTDNDSEVTSSVSGGTYVLTNVTQAHDLVASFTKRPGTDWGGECTTDSDCSTGFCTDGVCCDTSCDGQCEACNTTGSVGTCGAVTGAPRGDRPACGSDGSECGGVCDGTTRDTCSFPEASVQCGSASCSEGVAVTGGACNGAGACTLQTQSCGDYACGETACFDACTSDDQCAENSFCLNGTCKPEGDHSKWLVQGSGCSTTAGTASLWPLVLGSLSAFLRRRRKTGAVLAAAAAVSAPAAALAQEDLSRSFLVERFQPQPGRDDLLGVQSAHVPEHLTFSARLFADYAHHPLRLVSTDNPSFQRILVGGQTYLTLAGSVALFDRFELGAALPMMVYQTTSGAGMVDPNLQGALATTAFSDLRLNLKTALLRSENYGLALALPVTFPTAPKDSYLGGGSVTFNPTLVGEWRGPRGSAVMANAGIYFGRPQRFLNLHLGTSVTYGIGGKVDLVPRWKLALLSTLSGEVGLMSPSVPTSPLELLMALRWGFYKNLEMTVGAGPGLTNGFGTPRFRALAAISYAPSDSLRRPVQPAPPPPAPIVTAPPPPPPPPALVANDDAGRVLAGQSITLNILQNDEGQPGELLRVTEVGVTSSGGIVETTPEGALRYTAKQGFSGRDTFTYRVAGSPDRSAMANVVVMVEAPPPPPPPPAPSKVVVEKGKLRTLEKVFFATDKDNALAQSLPILDQVADVLETNPDIKKLRIEAHTDSAGKASYNKDLSQRRARWVREYLVQKGITPDRLTSEGFGMEKPIDTNATADGRANNRRVEFVVLE</sequence>
<dbReference type="Gene3D" id="2.60.40.1170">
    <property type="entry name" value="Mu homology domain, subdomain B"/>
    <property type="match status" value="1"/>
</dbReference>
<dbReference type="InterPro" id="IPR044060">
    <property type="entry name" value="Bacterial_rp_domain"/>
</dbReference>
<evidence type="ECO:0000256" key="5">
    <source>
        <dbReference type="SAM" id="MobiDB-lite"/>
    </source>
</evidence>
<dbReference type="InterPro" id="IPR036737">
    <property type="entry name" value="OmpA-like_sf"/>
</dbReference>
<dbReference type="Pfam" id="PF00691">
    <property type="entry name" value="OmpA"/>
    <property type="match status" value="1"/>
</dbReference>
<dbReference type="PANTHER" id="PTHR30329:SF21">
    <property type="entry name" value="LIPOPROTEIN YIAD-RELATED"/>
    <property type="match status" value="1"/>
</dbReference>
<dbReference type="NCBIfam" id="TIGR01451">
    <property type="entry name" value="B_ant_repeat"/>
    <property type="match status" value="1"/>
</dbReference>
<dbReference type="SUPFAM" id="SSF103088">
    <property type="entry name" value="OmpA-like"/>
    <property type="match status" value="1"/>
</dbReference>
<dbReference type="EMBL" id="JAPNKA010000001">
    <property type="protein sequence ID" value="MCY1082821.1"/>
    <property type="molecule type" value="Genomic_DNA"/>
</dbReference>
<comment type="subcellular location">
    <subcellularLocation>
        <location evidence="1">Cell outer membrane</location>
    </subcellularLocation>
</comment>
<evidence type="ECO:0000313" key="8">
    <source>
        <dbReference type="Proteomes" id="UP001207654"/>
    </source>
</evidence>
<feature type="region of interest" description="Disordered" evidence="5">
    <location>
        <begin position="1183"/>
        <end position="1205"/>
    </location>
</feature>
<dbReference type="RefSeq" id="WP_267541376.1">
    <property type="nucleotide sequence ID" value="NZ_JAPNKA010000001.1"/>
</dbReference>
<keyword evidence="8" id="KW-1185">Reference proteome</keyword>
<dbReference type="Gene3D" id="2.60.40.2810">
    <property type="match status" value="1"/>
</dbReference>
<dbReference type="InterPro" id="IPR050330">
    <property type="entry name" value="Bact_OuterMem_StrucFunc"/>
</dbReference>
<feature type="domain" description="OmpA-like" evidence="6">
    <location>
        <begin position="1315"/>
        <end position="1431"/>
    </location>
</feature>
<reference evidence="7 8" key="1">
    <citation type="submission" date="2022-11" db="EMBL/GenBank/DDBJ databases">
        <title>Minimal conservation of predation-associated metabolite biosynthetic gene clusters underscores biosynthetic potential of Myxococcota including descriptions for ten novel species: Archangium lansinium sp. nov., Myxococcus landrumus sp. nov., Nannocystis bai.</title>
        <authorList>
            <person name="Ahearne A."/>
            <person name="Stevens C."/>
            <person name="Phillips K."/>
        </authorList>
    </citation>
    <scope>NUCLEOTIDE SEQUENCE [LARGE SCALE GENOMIC DNA]</scope>
    <source>
        <strain evidence="7 8">MIWBW</strain>
    </source>
</reference>
<accession>A0ABT4ANH2</accession>
<gene>
    <name evidence="7" type="ORF">OV287_51060</name>
</gene>
<name>A0ABT4ANH2_9BACT</name>
<protein>
    <submittedName>
        <fullName evidence="7">OmpA family protein</fullName>
    </submittedName>
</protein>
<dbReference type="PRINTS" id="PR01021">
    <property type="entry name" value="OMPADOMAIN"/>
</dbReference>
<dbReference type="InterPro" id="IPR001434">
    <property type="entry name" value="OmcB-like_DUF11"/>
</dbReference>
<keyword evidence="3" id="KW-0998">Cell outer membrane</keyword>